<sequence>MTSAALENADFFNHQNHFFMPPTYPLNFDKSFSFQEHDCSDIWRGKSNTLFPRNTHFPPYPMNNKAQQNRMRRRLEKLRGKSKTPSPFAIRERKYCFYVKANASKVSNFPT</sequence>
<comment type="caution">
    <text evidence="1">The sequence shown here is derived from an EMBL/GenBank/DDBJ whole genome shotgun (WGS) entry which is preliminary data.</text>
</comment>
<organism evidence="1 2">
    <name type="scientific">Oedothorax gibbosus</name>
    <dbReference type="NCBI Taxonomy" id="931172"/>
    <lineage>
        <taxon>Eukaryota</taxon>
        <taxon>Metazoa</taxon>
        <taxon>Ecdysozoa</taxon>
        <taxon>Arthropoda</taxon>
        <taxon>Chelicerata</taxon>
        <taxon>Arachnida</taxon>
        <taxon>Araneae</taxon>
        <taxon>Araneomorphae</taxon>
        <taxon>Entelegynae</taxon>
        <taxon>Araneoidea</taxon>
        <taxon>Linyphiidae</taxon>
        <taxon>Erigoninae</taxon>
        <taxon>Oedothorax</taxon>
    </lineage>
</organism>
<evidence type="ECO:0000313" key="2">
    <source>
        <dbReference type="Proteomes" id="UP000827092"/>
    </source>
</evidence>
<dbReference type="Proteomes" id="UP000827092">
    <property type="component" value="Unassembled WGS sequence"/>
</dbReference>
<gene>
    <name evidence="1" type="ORF">JTE90_004454</name>
</gene>
<reference evidence="1 2" key="1">
    <citation type="journal article" date="2022" name="Nat. Ecol. Evol.">
        <title>A masculinizing supergene underlies an exaggerated male reproductive morph in a spider.</title>
        <authorList>
            <person name="Hendrickx F."/>
            <person name="De Corte Z."/>
            <person name="Sonet G."/>
            <person name="Van Belleghem S.M."/>
            <person name="Kostlbacher S."/>
            <person name="Vangestel C."/>
        </authorList>
    </citation>
    <scope>NUCLEOTIDE SEQUENCE [LARGE SCALE GENOMIC DNA]</scope>
    <source>
        <strain evidence="1">W744_W776</strain>
    </source>
</reference>
<dbReference type="AlphaFoldDB" id="A0AAV6UP87"/>
<proteinExistence type="predicted"/>
<keyword evidence="2" id="KW-1185">Reference proteome</keyword>
<dbReference type="EMBL" id="JAFNEN010000316">
    <property type="protein sequence ID" value="KAG8186034.1"/>
    <property type="molecule type" value="Genomic_DNA"/>
</dbReference>
<evidence type="ECO:0000313" key="1">
    <source>
        <dbReference type="EMBL" id="KAG8186034.1"/>
    </source>
</evidence>
<protein>
    <submittedName>
        <fullName evidence="1">Uncharacterized protein</fullName>
    </submittedName>
</protein>
<name>A0AAV6UP87_9ARAC</name>
<accession>A0AAV6UP87</accession>